<organism evidence="2 3">
    <name type="scientific">Leptospira sarikeiensis</name>
    <dbReference type="NCBI Taxonomy" id="2484943"/>
    <lineage>
        <taxon>Bacteria</taxon>
        <taxon>Pseudomonadati</taxon>
        <taxon>Spirochaetota</taxon>
        <taxon>Spirochaetia</taxon>
        <taxon>Leptospirales</taxon>
        <taxon>Leptospiraceae</taxon>
        <taxon>Leptospira</taxon>
    </lineage>
</organism>
<dbReference type="Proteomes" id="UP000297762">
    <property type="component" value="Unassembled WGS sequence"/>
</dbReference>
<sequence>MFQKILHFVRVLYSISFNLGIILIVIIIGLEIFVGINIFFKTIQNEVPYYGFHIALIISFGASIFLGMTGRYLRYLYDKFPILAPIVTIIYVTFFGVELALKILNLWAQYAILGKSFAILLAVLAFCLVRLALSIWYKFFPIES</sequence>
<feature type="transmembrane region" description="Helical" evidence="1">
    <location>
        <begin position="50"/>
        <end position="68"/>
    </location>
</feature>
<reference evidence="2" key="1">
    <citation type="journal article" date="2019" name="PLoS Negl. Trop. Dis.">
        <title>Revisiting the worldwide diversity of Leptospira species in the environment.</title>
        <authorList>
            <person name="Vincent A.T."/>
            <person name="Schiettekatte O."/>
            <person name="Bourhy P."/>
            <person name="Veyrier F.J."/>
            <person name="Picardeau M."/>
        </authorList>
    </citation>
    <scope>NUCLEOTIDE SEQUENCE [LARGE SCALE GENOMIC DNA]</scope>
    <source>
        <strain evidence="2">201702455</strain>
    </source>
</reference>
<feature type="transmembrane region" description="Helical" evidence="1">
    <location>
        <begin position="12"/>
        <end position="38"/>
    </location>
</feature>
<evidence type="ECO:0000313" key="3">
    <source>
        <dbReference type="Proteomes" id="UP000297762"/>
    </source>
</evidence>
<feature type="transmembrane region" description="Helical" evidence="1">
    <location>
        <begin position="80"/>
        <end position="101"/>
    </location>
</feature>
<comment type="caution">
    <text evidence="2">The sequence shown here is derived from an EMBL/GenBank/DDBJ whole genome shotgun (WGS) entry which is preliminary data.</text>
</comment>
<dbReference type="AlphaFoldDB" id="A0A4R9K8H9"/>
<dbReference type="RefSeq" id="WP_135649353.1">
    <property type="nucleotide sequence ID" value="NZ_RQGF01000025.1"/>
</dbReference>
<feature type="transmembrane region" description="Helical" evidence="1">
    <location>
        <begin position="107"/>
        <end position="133"/>
    </location>
</feature>
<keyword evidence="1" id="KW-0472">Membrane</keyword>
<dbReference type="EMBL" id="RQGF01000025">
    <property type="protein sequence ID" value="TGL61700.1"/>
    <property type="molecule type" value="Genomic_DNA"/>
</dbReference>
<gene>
    <name evidence="2" type="ORF">EHQ64_10060</name>
</gene>
<proteinExistence type="predicted"/>
<name>A0A4R9K8H9_9LEPT</name>
<evidence type="ECO:0000313" key="2">
    <source>
        <dbReference type="EMBL" id="TGL61700.1"/>
    </source>
</evidence>
<accession>A0A4R9K8H9</accession>
<keyword evidence="1" id="KW-0812">Transmembrane</keyword>
<protein>
    <submittedName>
        <fullName evidence="2">Uncharacterized protein</fullName>
    </submittedName>
</protein>
<keyword evidence="3" id="KW-1185">Reference proteome</keyword>
<keyword evidence="1" id="KW-1133">Transmembrane helix</keyword>
<evidence type="ECO:0000256" key="1">
    <source>
        <dbReference type="SAM" id="Phobius"/>
    </source>
</evidence>